<proteinExistence type="predicted"/>
<evidence type="ECO:0000313" key="2">
    <source>
        <dbReference type="Proteomes" id="UP000190814"/>
    </source>
</evidence>
<dbReference type="RefSeq" id="WP_078766555.1">
    <property type="nucleotide sequence ID" value="NZ_FUXZ01000010.1"/>
</dbReference>
<dbReference type="Proteomes" id="UP000190814">
    <property type="component" value="Unassembled WGS sequence"/>
</dbReference>
<dbReference type="AlphaFoldDB" id="A0A1T4VVW1"/>
<reference evidence="1 2" key="1">
    <citation type="submission" date="2017-02" db="EMBL/GenBank/DDBJ databases">
        <authorList>
            <person name="Peterson S.W."/>
        </authorList>
    </citation>
    <scope>NUCLEOTIDE SEQUENCE [LARGE SCALE GENOMIC DNA]</scope>
    <source>
        <strain evidence="1 2">ATCC 35992</strain>
    </source>
</reference>
<sequence>MGEGIVKFLQDTCNEVRNKHDFEIMMREQELGIHILIKALIFNKIKDERIIQTVQKYYDLKRSEVEIKIQYVKNVDIKVDELVQFMNENLDFTIEEAWKWVWVNKIDEKINDNKSFSQLSSKALWEQLNKWP</sequence>
<gene>
    <name evidence="1" type="ORF">SAMN02745111_01702</name>
</gene>
<dbReference type="EMBL" id="FUXZ01000010">
    <property type="protein sequence ID" value="SKA68955.1"/>
    <property type="molecule type" value="Genomic_DNA"/>
</dbReference>
<dbReference type="STRING" id="39495.SAMN02745111_01702"/>
<protein>
    <submittedName>
        <fullName evidence="1">Uncharacterized protein</fullName>
    </submittedName>
</protein>
<evidence type="ECO:0000313" key="1">
    <source>
        <dbReference type="EMBL" id="SKA68955.1"/>
    </source>
</evidence>
<organism evidence="1 2">
    <name type="scientific">Eubacterium uniforme</name>
    <dbReference type="NCBI Taxonomy" id="39495"/>
    <lineage>
        <taxon>Bacteria</taxon>
        <taxon>Bacillati</taxon>
        <taxon>Bacillota</taxon>
        <taxon>Clostridia</taxon>
        <taxon>Eubacteriales</taxon>
        <taxon>Eubacteriaceae</taxon>
        <taxon>Eubacterium</taxon>
    </lineage>
</organism>
<accession>A0A1T4VVW1</accession>
<name>A0A1T4VVW1_9FIRM</name>
<keyword evidence="2" id="KW-1185">Reference proteome</keyword>